<feature type="chain" id="PRO_5039259343" description="Copper-binding protein" evidence="4">
    <location>
        <begin position="23"/>
        <end position="615"/>
    </location>
</feature>
<evidence type="ECO:0000313" key="5">
    <source>
        <dbReference type="EMBL" id="GIJ66752.1"/>
    </source>
</evidence>
<protein>
    <recommendedName>
        <fullName evidence="7">Copper-binding protein</fullName>
    </recommendedName>
</protein>
<sequence length="615" mass="63115">MKQLVAVLLLVLSAFVVSPAPAVSAAPGAPPRLAAQTLTWTADNDITRYKSAPTSAQPGETTIVFENSEATGNTILMSHTLTFDTSTPGYNHDVSLNILANPFDANNGRHTATVTLTPGKYRYFCTIPGHGSMVGEFTVSGDPVEDETAPTVSGTVSGQRDAQGNYVGSATVTVQATDNAGGSGVASVEYQVDDTSWTPYTAPVVVSGIGDHSVQFRATDNAGNVSPVGSVQFRVVEPQQQDTTPPTVTAAVTGDRDAQGRYVGSATVTVTATDNTGGSGVAGIEASVDGAPFLPYTAPIVVDDPGEHMVHYRAVDNAGNVSPEGMAGFTVVEPEPQDTTPPTVTSSVSGNREPDGDYIGLATVTVTATDSGSGVAGVEYSLDGAAFVAYTAPVEVRALGAHTVRYRATDVAGNVSPIGSTSFTVVQPPAEDVVPPATTATVTGSRDANGSYIDTATVTVTATDSQSGVRTVEYALDAGAWTVYSGPIAVGTAGPHSVRYRATDNAGNVAAEKTVSFTVVEPGSDACPNSDNRATVVIRGHDTGVSNKDTGNGCTINDLVAENGEYPDHPTFVRHVQSVTAPLVTAGLITRRDQGAIVRAAAASDIGTRSVHAFF</sequence>
<dbReference type="GO" id="GO:0046872">
    <property type="term" value="F:metal ion binding"/>
    <property type="evidence" value="ECO:0007669"/>
    <property type="project" value="UniProtKB-KW"/>
</dbReference>
<reference evidence="5" key="1">
    <citation type="submission" date="2021-01" db="EMBL/GenBank/DDBJ databases">
        <title>Whole genome shotgun sequence of Virgisporangium ochraceum NBRC 16418.</title>
        <authorList>
            <person name="Komaki H."/>
            <person name="Tamura T."/>
        </authorList>
    </citation>
    <scope>NUCLEOTIDE SEQUENCE</scope>
    <source>
        <strain evidence="5">NBRC 16418</strain>
    </source>
</reference>
<dbReference type="NCBIfam" id="NF047446">
    <property type="entry name" value="barrel_OmpL47"/>
    <property type="match status" value="4"/>
</dbReference>
<dbReference type="SUPFAM" id="SSF81296">
    <property type="entry name" value="E set domains"/>
    <property type="match status" value="1"/>
</dbReference>
<comment type="caution">
    <text evidence="5">The sequence shown here is derived from an EMBL/GenBank/DDBJ whole genome shotgun (WGS) entry which is preliminary data.</text>
</comment>
<dbReference type="InterPro" id="IPR008972">
    <property type="entry name" value="Cupredoxin"/>
</dbReference>
<dbReference type="InterPro" id="IPR013783">
    <property type="entry name" value="Ig-like_fold"/>
</dbReference>
<feature type="compositionally biased region" description="Polar residues" evidence="3">
    <location>
        <begin position="150"/>
        <end position="162"/>
    </location>
</feature>
<keyword evidence="1" id="KW-0479">Metal-binding</keyword>
<feature type="region of interest" description="Disordered" evidence="3">
    <location>
        <begin position="333"/>
        <end position="356"/>
    </location>
</feature>
<evidence type="ECO:0000313" key="6">
    <source>
        <dbReference type="Proteomes" id="UP000635606"/>
    </source>
</evidence>
<dbReference type="RefSeq" id="WP_203926714.1">
    <property type="nucleotide sequence ID" value="NZ_BOPH01000020.1"/>
</dbReference>
<evidence type="ECO:0000256" key="3">
    <source>
        <dbReference type="SAM" id="MobiDB-lite"/>
    </source>
</evidence>
<gene>
    <name evidence="5" type="ORF">Voc01_016690</name>
</gene>
<name>A0A8J3ZMG8_9ACTN</name>
<keyword evidence="2" id="KW-0186">Copper</keyword>
<feature type="region of interest" description="Disordered" evidence="3">
    <location>
        <begin position="143"/>
        <end position="162"/>
    </location>
</feature>
<dbReference type="InterPro" id="IPR028871">
    <property type="entry name" value="BlueCu_1_BS"/>
</dbReference>
<dbReference type="EMBL" id="BOPH01000020">
    <property type="protein sequence ID" value="GIJ66752.1"/>
    <property type="molecule type" value="Genomic_DNA"/>
</dbReference>
<evidence type="ECO:0000256" key="2">
    <source>
        <dbReference type="ARBA" id="ARBA00023008"/>
    </source>
</evidence>
<dbReference type="AlphaFoldDB" id="A0A8J3ZMG8"/>
<dbReference type="Gene3D" id="2.60.40.10">
    <property type="entry name" value="Immunoglobulins"/>
    <property type="match status" value="3"/>
</dbReference>
<evidence type="ECO:0008006" key="7">
    <source>
        <dbReference type="Google" id="ProtNLM"/>
    </source>
</evidence>
<dbReference type="InterPro" id="IPR014756">
    <property type="entry name" value="Ig_E-set"/>
</dbReference>
<dbReference type="Proteomes" id="UP000635606">
    <property type="component" value="Unassembled WGS sequence"/>
</dbReference>
<keyword evidence="4" id="KW-0732">Signal</keyword>
<proteinExistence type="predicted"/>
<organism evidence="5 6">
    <name type="scientific">Virgisporangium ochraceum</name>
    <dbReference type="NCBI Taxonomy" id="65505"/>
    <lineage>
        <taxon>Bacteria</taxon>
        <taxon>Bacillati</taxon>
        <taxon>Actinomycetota</taxon>
        <taxon>Actinomycetes</taxon>
        <taxon>Micromonosporales</taxon>
        <taxon>Micromonosporaceae</taxon>
        <taxon>Virgisporangium</taxon>
    </lineage>
</organism>
<dbReference type="SUPFAM" id="SSF49503">
    <property type="entry name" value="Cupredoxins"/>
    <property type="match status" value="1"/>
</dbReference>
<feature type="signal peptide" evidence="4">
    <location>
        <begin position="1"/>
        <end position="22"/>
    </location>
</feature>
<dbReference type="PROSITE" id="PS00196">
    <property type="entry name" value="COPPER_BLUE"/>
    <property type="match status" value="1"/>
</dbReference>
<accession>A0A8J3ZMG8</accession>
<feature type="compositionally biased region" description="Low complexity" evidence="3">
    <location>
        <begin position="340"/>
        <end position="349"/>
    </location>
</feature>
<keyword evidence="6" id="KW-1185">Reference proteome</keyword>
<dbReference type="Gene3D" id="2.60.40.420">
    <property type="entry name" value="Cupredoxins - blue copper proteins"/>
    <property type="match status" value="1"/>
</dbReference>
<dbReference type="GO" id="GO:0005975">
    <property type="term" value="P:carbohydrate metabolic process"/>
    <property type="evidence" value="ECO:0007669"/>
    <property type="project" value="UniProtKB-ARBA"/>
</dbReference>
<evidence type="ECO:0000256" key="4">
    <source>
        <dbReference type="SAM" id="SignalP"/>
    </source>
</evidence>
<dbReference type="InterPro" id="IPR058094">
    <property type="entry name" value="Ig-like_OmpL47-like"/>
</dbReference>
<evidence type="ECO:0000256" key="1">
    <source>
        <dbReference type="ARBA" id="ARBA00022723"/>
    </source>
</evidence>